<keyword evidence="2" id="KW-0732">Signal</keyword>
<feature type="compositionally biased region" description="Low complexity" evidence="1">
    <location>
        <begin position="34"/>
        <end position="57"/>
    </location>
</feature>
<sequence length="204" mass="23727">MKKLVILLLFFVFKIVNGMEPTEEAGPSHTNQISSGSDPSSSSSHPSSDSSLYVSSPDDPEFNASDFSLVELTVLIRTLREIKRESFISEDNIEKPIHQIFEETAYETLNKMNLDNLNSDELINIGLNKIKEVIYYYNSMMNKLDIIIWRKIKNNKNNKIAFMEKRINQFYHTMSENNYYKLISGYNIKKYENLSVQQNLFILM</sequence>
<protein>
    <submittedName>
        <fullName evidence="4">DUF148 domain-containing protein</fullName>
    </submittedName>
</protein>
<keyword evidence="3" id="KW-1185">Reference proteome</keyword>
<dbReference type="Proteomes" id="UP000095281">
    <property type="component" value="Unplaced"/>
</dbReference>
<feature type="signal peptide" evidence="2">
    <location>
        <begin position="1"/>
        <end position="18"/>
    </location>
</feature>
<evidence type="ECO:0000256" key="2">
    <source>
        <dbReference type="SAM" id="SignalP"/>
    </source>
</evidence>
<feature type="chain" id="PRO_5009315921" evidence="2">
    <location>
        <begin position="19"/>
        <end position="204"/>
    </location>
</feature>
<organism evidence="3 4">
    <name type="scientific">Meloidogyne hapla</name>
    <name type="common">Root-knot nematode worm</name>
    <dbReference type="NCBI Taxonomy" id="6305"/>
    <lineage>
        <taxon>Eukaryota</taxon>
        <taxon>Metazoa</taxon>
        <taxon>Ecdysozoa</taxon>
        <taxon>Nematoda</taxon>
        <taxon>Chromadorea</taxon>
        <taxon>Rhabditida</taxon>
        <taxon>Tylenchina</taxon>
        <taxon>Tylenchomorpha</taxon>
        <taxon>Tylenchoidea</taxon>
        <taxon>Meloidogynidae</taxon>
        <taxon>Meloidogyninae</taxon>
        <taxon>Meloidogyne</taxon>
    </lineage>
</organism>
<feature type="region of interest" description="Disordered" evidence="1">
    <location>
        <begin position="22"/>
        <end position="57"/>
    </location>
</feature>
<accession>A0A1I8BLK1</accession>
<name>A0A1I8BLK1_MELHA</name>
<dbReference type="AlphaFoldDB" id="A0A1I8BLK1"/>
<evidence type="ECO:0000313" key="3">
    <source>
        <dbReference type="Proteomes" id="UP000095281"/>
    </source>
</evidence>
<dbReference type="WBParaSite" id="MhA1_Contig2956.frz3.gene1">
    <property type="protein sequence ID" value="MhA1_Contig2956.frz3.gene1"/>
    <property type="gene ID" value="MhA1_Contig2956.frz3.gene1"/>
</dbReference>
<proteinExistence type="predicted"/>
<evidence type="ECO:0000256" key="1">
    <source>
        <dbReference type="SAM" id="MobiDB-lite"/>
    </source>
</evidence>
<evidence type="ECO:0000313" key="4">
    <source>
        <dbReference type="WBParaSite" id="MhA1_Contig2956.frz3.gene1"/>
    </source>
</evidence>
<reference evidence="4" key="1">
    <citation type="submission" date="2016-11" db="UniProtKB">
        <authorList>
            <consortium name="WormBaseParasite"/>
        </authorList>
    </citation>
    <scope>IDENTIFICATION</scope>
</reference>